<dbReference type="OMA" id="NANNDIQ"/>
<dbReference type="InterPro" id="IPR001584">
    <property type="entry name" value="Integrase_cat-core"/>
</dbReference>
<dbReference type="SUPFAM" id="SSF57756">
    <property type="entry name" value="Retrovirus zinc finger-like domains"/>
    <property type="match status" value="1"/>
</dbReference>
<dbReference type="EMBL" id="KQ486159">
    <property type="protein sequence ID" value="KYP31293.1"/>
    <property type="molecule type" value="Genomic_DNA"/>
</dbReference>
<protein>
    <submittedName>
        <fullName evidence="3">Retrovirus-related Pol polyprotein from transposon TNT 1-94</fullName>
    </submittedName>
</protein>
<dbReference type="GO" id="GO:0008270">
    <property type="term" value="F:zinc ion binding"/>
    <property type="evidence" value="ECO:0007669"/>
    <property type="project" value="InterPro"/>
</dbReference>
<keyword evidence="4" id="KW-1185">Reference proteome</keyword>
<dbReference type="STRING" id="3821.A0A151QLX0"/>
<dbReference type="Pfam" id="PF13976">
    <property type="entry name" value="gag_pre-integrs"/>
    <property type="match status" value="1"/>
</dbReference>
<dbReference type="InterPro" id="IPR025724">
    <property type="entry name" value="GAG-pre-integrase_dom"/>
</dbReference>
<dbReference type="InterPro" id="IPR036397">
    <property type="entry name" value="RNaseH_sf"/>
</dbReference>
<dbReference type="PANTHER" id="PTHR42648">
    <property type="entry name" value="TRANSPOSASE, PUTATIVE-RELATED"/>
    <property type="match status" value="1"/>
</dbReference>
<dbReference type="Pfam" id="PF25597">
    <property type="entry name" value="SH3_retrovirus"/>
    <property type="match status" value="1"/>
</dbReference>
<dbReference type="InterPro" id="IPR054722">
    <property type="entry name" value="PolX-like_BBD"/>
</dbReference>
<feature type="non-terminal residue" evidence="3">
    <location>
        <position position="1"/>
    </location>
</feature>
<dbReference type="Pfam" id="PF14223">
    <property type="entry name" value="Retrotran_gag_2"/>
    <property type="match status" value="1"/>
</dbReference>
<evidence type="ECO:0000256" key="1">
    <source>
        <dbReference type="ARBA" id="ARBA00022670"/>
    </source>
</evidence>
<dbReference type="GO" id="GO:0006508">
    <property type="term" value="P:proteolysis"/>
    <property type="evidence" value="ECO:0007669"/>
    <property type="project" value="UniProtKB-KW"/>
</dbReference>
<keyword evidence="1" id="KW-0378">Hydrolase</keyword>
<dbReference type="Gene3D" id="4.10.60.10">
    <property type="entry name" value="Zinc finger, CCHC-type"/>
    <property type="match status" value="1"/>
</dbReference>
<dbReference type="InterPro" id="IPR036875">
    <property type="entry name" value="Znf_CCHC_sf"/>
</dbReference>
<accession>A0A151QLX0</accession>
<feature type="domain" description="Integrase catalytic" evidence="2">
    <location>
        <begin position="316"/>
        <end position="492"/>
    </location>
</feature>
<dbReference type="Gramene" id="C.cajan_48184.t">
    <property type="protein sequence ID" value="C.cajan_48184.t"/>
    <property type="gene ID" value="C.cajan_48184"/>
</dbReference>
<organism evidence="3 4">
    <name type="scientific">Cajanus cajan</name>
    <name type="common">Pigeon pea</name>
    <name type="synonym">Cajanus indicus</name>
    <dbReference type="NCBI Taxonomy" id="3821"/>
    <lineage>
        <taxon>Eukaryota</taxon>
        <taxon>Viridiplantae</taxon>
        <taxon>Streptophyta</taxon>
        <taxon>Embryophyta</taxon>
        <taxon>Tracheophyta</taxon>
        <taxon>Spermatophyta</taxon>
        <taxon>Magnoliopsida</taxon>
        <taxon>eudicotyledons</taxon>
        <taxon>Gunneridae</taxon>
        <taxon>Pentapetalae</taxon>
        <taxon>rosids</taxon>
        <taxon>fabids</taxon>
        <taxon>Fabales</taxon>
        <taxon>Fabaceae</taxon>
        <taxon>Papilionoideae</taxon>
        <taxon>50 kb inversion clade</taxon>
        <taxon>NPAAA clade</taxon>
        <taxon>indigoferoid/millettioid clade</taxon>
        <taxon>Phaseoleae</taxon>
        <taxon>Cajanus</taxon>
    </lineage>
</organism>
<name>A0A151QLX0_CAJCA</name>
<dbReference type="PANTHER" id="PTHR42648:SF28">
    <property type="entry name" value="TRANSPOSON-ENCODED PROTEIN WITH RIBONUCLEASE H-LIKE AND RETROVIRUS ZINC FINGER-LIKE DOMAINS"/>
    <property type="match status" value="1"/>
</dbReference>
<sequence>KAHSLILLSLSNEVLYEVADQETACGLWLKLEKLYMTKSIYNKLLLKRRLFGLHMKETSPPPSYESFVNSLSVGKDFITLEEVKSSLHLRDLRHKASASSEESNGIGLAITNFSKNGKKKKDKGKKKSKGNHILSKDICNYCKEPSHWKNDCPKKKNHKPTIASVQESTTSSNNELVLSIVDNHQQSADQWVLDSGCSYHMCPNRSWFLTYEERLGGRVFMGNDMPCKTVGIGTIQLRMHDGVIRTLTEVRHVLDLKKNLISVGVLDSKGFKCNVKNGVMDIKRGSTIVMRSFKKGNLYMLQGSTSSILESVSVAEKNIPNLTYLWHMRLGHMSEMGMMILSKQQLLGNHAVKELRFYDYSRMTWIFIMKHKNQAFKCFKEWKTLVEKQTSKRVKRLRTNNGLEFCSKEFNDYCKAEGIARQYIVRNTPQQNGVAERMNRTLLERARCLLSNAGLSRSFWAEAVSTTCYLINRSPSTIIDCKTSIEVWSNKPANYSLLRVFGCNAYYHVNEGKLEPRSKKGLFMGYGDGVKGYRIWSLAERKVILSRDVIFDEFHLFYPSLEFTVSGRN</sequence>
<evidence type="ECO:0000313" key="3">
    <source>
        <dbReference type="EMBL" id="KYP31293.1"/>
    </source>
</evidence>
<dbReference type="Pfam" id="PF22936">
    <property type="entry name" value="Pol_BBD"/>
    <property type="match status" value="1"/>
</dbReference>
<reference evidence="3" key="1">
    <citation type="journal article" date="2012" name="Nat. Biotechnol.">
        <title>Draft genome sequence of pigeonpea (Cajanus cajan), an orphan legume crop of resource-poor farmers.</title>
        <authorList>
            <person name="Varshney R.K."/>
            <person name="Chen W."/>
            <person name="Li Y."/>
            <person name="Bharti A.K."/>
            <person name="Saxena R.K."/>
            <person name="Schlueter J.A."/>
            <person name="Donoghue M.T."/>
            <person name="Azam S."/>
            <person name="Fan G."/>
            <person name="Whaley A.M."/>
            <person name="Farmer A.D."/>
            <person name="Sheridan J."/>
            <person name="Iwata A."/>
            <person name="Tuteja R."/>
            <person name="Penmetsa R.V."/>
            <person name="Wu W."/>
            <person name="Upadhyaya H.D."/>
            <person name="Yang S.P."/>
            <person name="Shah T."/>
            <person name="Saxena K.B."/>
            <person name="Michael T."/>
            <person name="McCombie W.R."/>
            <person name="Yang B."/>
            <person name="Zhang G."/>
            <person name="Yang H."/>
            <person name="Wang J."/>
            <person name="Spillane C."/>
            <person name="Cook D.R."/>
            <person name="May G.D."/>
            <person name="Xu X."/>
            <person name="Jackson S.A."/>
        </authorList>
    </citation>
    <scope>NUCLEOTIDE SEQUENCE [LARGE SCALE GENOMIC DNA]</scope>
</reference>
<dbReference type="InterPro" id="IPR057670">
    <property type="entry name" value="SH3_retrovirus"/>
</dbReference>
<dbReference type="Gene3D" id="3.30.420.10">
    <property type="entry name" value="Ribonuclease H-like superfamily/Ribonuclease H"/>
    <property type="match status" value="1"/>
</dbReference>
<gene>
    <name evidence="3" type="ORF">KK1_048502</name>
</gene>
<dbReference type="GO" id="GO:0015074">
    <property type="term" value="P:DNA integration"/>
    <property type="evidence" value="ECO:0007669"/>
    <property type="project" value="InterPro"/>
</dbReference>
<dbReference type="GO" id="GO:0003676">
    <property type="term" value="F:nucleic acid binding"/>
    <property type="evidence" value="ECO:0007669"/>
    <property type="project" value="InterPro"/>
</dbReference>
<dbReference type="GO" id="GO:0008233">
    <property type="term" value="F:peptidase activity"/>
    <property type="evidence" value="ECO:0007669"/>
    <property type="project" value="UniProtKB-KW"/>
</dbReference>
<dbReference type="PROSITE" id="PS50994">
    <property type="entry name" value="INTEGRASE"/>
    <property type="match status" value="1"/>
</dbReference>
<dbReference type="AlphaFoldDB" id="A0A151QLX0"/>
<keyword evidence="1" id="KW-0645">Protease</keyword>
<evidence type="ECO:0000259" key="2">
    <source>
        <dbReference type="PROSITE" id="PS50994"/>
    </source>
</evidence>
<dbReference type="InterPro" id="IPR039537">
    <property type="entry name" value="Retrotran_Ty1/copia-like"/>
</dbReference>
<dbReference type="Proteomes" id="UP000075243">
    <property type="component" value="Unassembled WGS sequence"/>
</dbReference>
<dbReference type="SUPFAM" id="SSF53098">
    <property type="entry name" value="Ribonuclease H-like"/>
    <property type="match status" value="1"/>
</dbReference>
<dbReference type="InterPro" id="IPR012337">
    <property type="entry name" value="RNaseH-like_sf"/>
</dbReference>
<evidence type="ECO:0000313" key="4">
    <source>
        <dbReference type="Proteomes" id="UP000075243"/>
    </source>
</evidence>
<proteinExistence type="predicted"/>